<reference evidence="3" key="1">
    <citation type="journal article" date="2019" name="Int. J. Syst. Evol. Microbiol.">
        <title>The Global Catalogue of Microorganisms (GCM) 10K type strain sequencing project: providing services to taxonomists for standard genome sequencing and annotation.</title>
        <authorList>
            <consortium name="The Broad Institute Genomics Platform"/>
            <consortium name="The Broad Institute Genome Sequencing Center for Infectious Disease"/>
            <person name="Wu L."/>
            <person name="Ma J."/>
        </authorList>
    </citation>
    <scope>NUCLEOTIDE SEQUENCE [LARGE SCALE GENOMIC DNA]</scope>
    <source>
        <strain evidence="3">DFY28</strain>
    </source>
</reference>
<dbReference type="EMBL" id="JBHUEY010000006">
    <property type="protein sequence ID" value="MFD1785536.1"/>
    <property type="molecule type" value="Genomic_DNA"/>
</dbReference>
<dbReference type="RefSeq" id="WP_377281596.1">
    <property type="nucleotide sequence ID" value="NZ_JBHRSI010000004.1"/>
</dbReference>
<sequence>MPEAGGSAPVAAAQYLRKSSEHQRYSLENQAAAIALYALRRNYRIVRTYADAGRSGLTFKGRPGLQALISDVAGGGGLFDAVLVFDVSRWGRFQDPDQAGHYEFLCREAGVAVRYCAEGFENDGSLSSSLMKQLKRVMAAEYSRELGVRVLRGQRHVAGLGFSAGGPAPYGFRRQLVDGDGRPRLILGPGQVKAVATDRVRLVPGPPEELEAVRAIFRLYVGGGRGLRRIAQDMAAAGAPPPRGGWSAFKVGNILANEVYRGVRVYGRRSERLRAASRKAPEAEWVRARVAPATVSERTFRRAQQLRAARRLSLGTEELLERLRRAFAAEGRLTGAIVRRRPELPSPTTIETRFGTLAAAFEAAGYRPPRGARKWRRETLLDELRRLQVAYGATDEASLRRDPHAPLPRTFARWFGSLQAAQAAAGVPQTPVRVPLRKPRRTTDRLVAELRRLHAEHGRLSWRLIEADPSIAARTVRRRFGSLARARAAAGLS</sequence>
<dbReference type="PROSITE" id="PS51736">
    <property type="entry name" value="RECOMBINASES_3"/>
    <property type="match status" value="1"/>
</dbReference>
<dbReference type="InterPro" id="IPR036162">
    <property type="entry name" value="Resolvase-like_N_sf"/>
</dbReference>
<proteinExistence type="predicted"/>
<accession>A0ABW4N699</accession>
<comment type="caution">
    <text evidence="2">The sequence shown here is derived from an EMBL/GenBank/DDBJ whole genome shotgun (WGS) entry which is preliminary data.</text>
</comment>
<gene>
    <name evidence="2" type="ORF">ACFSC0_19215</name>
</gene>
<dbReference type="InterPro" id="IPR006119">
    <property type="entry name" value="Resolv_N"/>
</dbReference>
<dbReference type="Proteomes" id="UP001597237">
    <property type="component" value="Unassembled WGS sequence"/>
</dbReference>
<feature type="domain" description="Resolvase/invertase-type recombinase catalytic" evidence="1">
    <location>
        <begin position="11"/>
        <end position="161"/>
    </location>
</feature>
<evidence type="ECO:0000259" key="1">
    <source>
        <dbReference type="PROSITE" id="PS51736"/>
    </source>
</evidence>
<organism evidence="2 3">
    <name type="scientific">Phenylobacterium terrae</name>
    <dbReference type="NCBI Taxonomy" id="2665495"/>
    <lineage>
        <taxon>Bacteria</taxon>
        <taxon>Pseudomonadati</taxon>
        <taxon>Pseudomonadota</taxon>
        <taxon>Alphaproteobacteria</taxon>
        <taxon>Caulobacterales</taxon>
        <taxon>Caulobacteraceae</taxon>
        <taxon>Phenylobacterium</taxon>
    </lineage>
</organism>
<dbReference type="InterPro" id="IPR011109">
    <property type="entry name" value="DNA_bind_recombinase_dom"/>
</dbReference>
<dbReference type="Gene3D" id="3.40.50.1390">
    <property type="entry name" value="Resolvase, N-terminal catalytic domain"/>
    <property type="match status" value="1"/>
</dbReference>
<name>A0ABW4N699_9CAUL</name>
<dbReference type="SUPFAM" id="SSF53041">
    <property type="entry name" value="Resolvase-like"/>
    <property type="match status" value="1"/>
</dbReference>
<evidence type="ECO:0000313" key="2">
    <source>
        <dbReference type="EMBL" id="MFD1785536.1"/>
    </source>
</evidence>
<dbReference type="CDD" id="cd00338">
    <property type="entry name" value="Ser_Recombinase"/>
    <property type="match status" value="1"/>
</dbReference>
<dbReference type="Pfam" id="PF00239">
    <property type="entry name" value="Resolvase"/>
    <property type="match status" value="1"/>
</dbReference>
<dbReference type="SMART" id="SM00857">
    <property type="entry name" value="Resolvase"/>
    <property type="match status" value="1"/>
</dbReference>
<dbReference type="InterPro" id="IPR041025">
    <property type="entry name" value="HNH_repeat"/>
</dbReference>
<keyword evidence="3" id="KW-1185">Reference proteome</keyword>
<dbReference type="Pfam" id="PF07508">
    <property type="entry name" value="Recombinase"/>
    <property type="match status" value="1"/>
</dbReference>
<evidence type="ECO:0000313" key="3">
    <source>
        <dbReference type="Proteomes" id="UP001597237"/>
    </source>
</evidence>
<dbReference type="InterPro" id="IPR038109">
    <property type="entry name" value="DNA_bind_recomb_sf"/>
</dbReference>
<dbReference type="Gene3D" id="3.90.1750.20">
    <property type="entry name" value="Putative Large Serine Recombinase, Chain B, Domain 2"/>
    <property type="match status" value="1"/>
</dbReference>
<dbReference type="PANTHER" id="PTHR30461:SF23">
    <property type="entry name" value="DNA RECOMBINASE-RELATED"/>
    <property type="match status" value="1"/>
</dbReference>
<dbReference type="Pfam" id="PF18780">
    <property type="entry name" value="HNH_repeat"/>
    <property type="match status" value="1"/>
</dbReference>
<dbReference type="InterPro" id="IPR050639">
    <property type="entry name" value="SSR_resolvase"/>
</dbReference>
<dbReference type="PANTHER" id="PTHR30461">
    <property type="entry name" value="DNA-INVERTASE FROM LAMBDOID PROPHAGE"/>
    <property type="match status" value="1"/>
</dbReference>
<protein>
    <submittedName>
        <fullName evidence="2">Recombinase family protein</fullName>
    </submittedName>
</protein>